<dbReference type="Pfam" id="PF12833">
    <property type="entry name" value="HTH_18"/>
    <property type="match status" value="1"/>
</dbReference>
<dbReference type="RefSeq" id="WP_076732426.1">
    <property type="nucleotide sequence ID" value="NZ_CP019352.1"/>
</dbReference>
<sequence>MIYKAYKSTDSCNLIDEFFELKITKSALPFQSKVLPLGKHSMAYTYKGLHKITVGDKVFNGKELIVSGQIKKSYLLNVDEETHCQGILLHPTTLYKLTKLDVSTLNDKHIPLSVFSQSLHNILNPFFVKKMNGDNALKALEDIIKKQPLTLNNHTKNVDKALAIINKKEGKISINNLLEQIPVSQKTLETKFKLMVGLTPKKYARLYRFGLLMRKCNEKELSFKDLIEMYNLHDSSHFFKEFRYFMNQSPKSYYKNESDFIKKYLKP</sequence>
<dbReference type="SMART" id="SM00342">
    <property type="entry name" value="HTH_ARAC"/>
    <property type="match status" value="1"/>
</dbReference>
<evidence type="ECO:0000259" key="1">
    <source>
        <dbReference type="PROSITE" id="PS01124"/>
    </source>
</evidence>
<dbReference type="KEGG" id="lvn:BWR22_05570"/>
<proteinExistence type="predicted"/>
<protein>
    <recommendedName>
        <fullName evidence="1">HTH araC/xylS-type domain-containing protein</fullName>
    </recommendedName>
</protein>
<name>A0AAC9PWG0_9FLAO</name>
<evidence type="ECO:0000313" key="3">
    <source>
        <dbReference type="Proteomes" id="UP000187506"/>
    </source>
</evidence>
<dbReference type="Pfam" id="PF20240">
    <property type="entry name" value="DUF6597"/>
    <property type="match status" value="1"/>
</dbReference>
<reference evidence="2 3" key="1">
    <citation type="submission" date="2017-01" db="EMBL/GenBank/DDBJ databases">
        <title>Complete genome of Lacinutrix venerupis DOK2-8 isolated from seawater in Dokdo.</title>
        <authorList>
            <person name="Chi W.-J."/>
            <person name="Kim J.H."/>
        </authorList>
    </citation>
    <scope>NUCLEOTIDE SEQUENCE [LARGE SCALE GENOMIC DNA]</scope>
    <source>
        <strain evidence="2 3">DOK2-8</strain>
    </source>
</reference>
<evidence type="ECO:0000313" key="2">
    <source>
        <dbReference type="EMBL" id="APX99799.1"/>
    </source>
</evidence>
<feature type="domain" description="HTH araC/xylS-type" evidence="1">
    <location>
        <begin position="159"/>
        <end position="256"/>
    </location>
</feature>
<organism evidence="2 3">
    <name type="scientific">Lacinutrix venerupis</name>
    <dbReference type="NCBI Taxonomy" id="1486034"/>
    <lineage>
        <taxon>Bacteria</taxon>
        <taxon>Pseudomonadati</taxon>
        <taxon>Bacteroidota</taxon>
        <taxon>Flavobacteriia</taxon>
        <taxon>Flavobacteriales</taxon>
        <taxon>Flavobacteriaceae</taxon>
        <taxon>Lacinutrix</taxon>
    </lineage>
</organism>
<dbReference type="Gene3D" id="1.10.10.60">
    <property type="entry name" value="Homeodomain-like"/>
    <property type="match status" value="1"/>
</dbReference>
<accession>A0AAC9PWG0</accession>
<gene>
    <name evidence="2" type="ORF">BWR22_05570</name>
</gene>
<dbReference type="GO" id="GO:0043565">
    <property type="term" value="F:sequence-specific DNA binding"/>
    <property type="evidence" value="ECO:0007669"/>
    <property type="project" value="InterPro"/>
</dbReference>
<dbReference type="AlphaFoldDB" id="A0AAC9PWG0"/>
<dbReference type="PROSITE" id="PS01124">
    <property type="entry name" value="HTH_ARAC_FAMILY_2"/>
    <property type="match status" value="1"/>
</dbReference>
<dbReference type="Proteomes" id="UP000187506">
    <property type="component" value="Chromosome"/>
</dbReference>
<dbReference type="EMBL" id="CP019352">
    <property type="protein sequence ID" value="APX99799.1"/>
    <property type="molecule type" value="Genomic_DNA"/>
</dbReference>
<dbReference type="InterPro" id="IPR018060">
    <property type="entry name" value="HTH_AraC"/>
</dbReference>
<keyword evidence="3" id="KW-1185">Reference proteome</keyword>
<dbReference type="InterPro" id="IPR046532">
    <property type="entry name" value="DUF6597"/>
</dbReference>
<dbReference type="GO" id="GO:0003700">
    <property type="term" value="F:DNA-binding transcription factor activity"/>
    <property type="evidence" value="ECO:0007669"/>
    <property type="project" value="InterPro"/>
</dbReference>